<feature type="compositionally biased region" description="Low complexity" evidence="1">
    <location>
        <begin position="72"/>
        <end position="94"/>
    </location>
</feature>
<evidence type="ECO:0000313" key="2">
    <source>
        <dbReference type="EMBL" id="KAG5191756.1"/>
    </source>
</evidence>
<feature type="compositionally biased region" description="Basic and acidic residues" evidence="1">
    <location>
        <begin position="1"/>
        <end position="11"/>
    </location>
</feature>
<keyword evidence="3" id="KW-1185">Reference proteome</keyword>
<protein>
    <submittedName>
        <fullName evidence="2">Uncharacterized protein</fullName>
    </submittedName>
</protein>
<dbReference type="Proteomes" id="UP000664859">
    <property type="component" value="Unassembled WGS sequence"/>
</dbReference>
<feature type="compositionally biased region" description="Acidic residues" evidence="1">
    <location>
        <begin position="29"/>
        <end position="38"/>
    </location>
</feature>
<proteinExistence type="predicted"/>
<evidence type="ECO:0000313" key="3">
    <source>
        <dbReference type="Proteomes" id="UP000664859"/>
    </source>
</evidence>
<name>A0A836CQB4_9STRA</name>
<reference evidence="2" key="1">
    <citation type="submission" date="2021-02" db="EMBL/GenBank/DDBJ databases">
        <title>First Annotated Genome of the Yellow-green Alga Tribonema minus.</title>
        <authorList>
            <person name="Mahan K.M."/>
        </authorList>
    </citation>
    <scope>NUCLEOTIDE SEQUENCE</scope>
    <source>
        <strain evidence="2">UTEX B ZZ1240</strain>
    </source>
</reference>
<feature type="region of interest" description="Disordered" evidence="1">
    <location>
        <begin position="1"/>
        <end position="122"/>
    </location>
</feature>
<organism evidence="2 3">
    <name type="scientific">Tribonema minus</name>
    <dbReference type="NCBI Taxonomy" id="303371"/>
    <lineage>
        <taxon>Eukaryota</taxon>
        <taxon>Sar</taxon>
        <taxon>Stramenopiles</taxon>
        <taxon>Ochrophyta</taxon>
        <taxon>PX clade</taxon>
        <taxon>Xanthophyceae</taxon>
        <taxon>Tribonematales</taxon>
        <taxon>Tribonemataceae</taxon>
        <taxon>Tribonema</taxon>
    </lineage>
</organism>
<evidence type="ECO:0000256" key="1">
    <source>
        <dbReference type="SAM" id="MobiDB-lite"/>
    </source>
</evidence>
<comment type="caution">
    <text evidence="2">The sequence shown here is derived from an EMBL/GenBank/DDBJ whole genome shotgun (WGS) entry which is preliminary data.</text>
</comment>
<sequence>MDGDHSPRGEKPSSSIIRGKKRKARRDQEADEQAEMEESTCVGDSGGSVNRHQEAEADGEEAAAVAHEHQRVAQQLQTAQQLARLMGGQQQQPRQRQRRQRRAAPDPQQAEHAEDYTPSASGAHVTSCLEVRNTDTGQGLFATAAIPPGSVFPMAAIAIPAAQAQGDFIREVNQQGGDWYILPPQPNTRLDADPAHARLRALHPGWHFAARIGEARAADAANCELVPSPYTTLATLQQRARDGRPMVGAYAVTISYAPPGAQLLTHRGAAAAAATATAAAVAGGGGGGGSAPDTYPRAAQRPRGMAADAEQLVMHVLNGLVAQSREEPPPSADAPPLIKTFTL</sequence>
<gene>
    <name evidence="2" type="ORF">JKP88DRAFT_294904</name>
</gene>
<dbReference type="AlphaFoldDB" id="A0A836CQB4"/>
<accession>A0A836CQB4</accession>
<dbReference type="EMBL" id="JAFCMP010000014">
    <property type="protein sequence ID" value="KAG5191756.1"/>
    <property type="molecule type" value="Genomic_DNA"/>
</dbReference>